<evidence type="ECO:0000313" key="1">
    <source>
        <dbReference type="Proteomes" id="UP000504609"/>
    </source>
</evidence>
<dbReference type="InterPro" id="IPR044595">
    <property type="entry name" value="KMD1-4"/>
</dbReference>
<dbReference type="Proteomes" id="UP000504609">
    <property type="component" value="Unplaced"/>
</dbReference>
<dbReference type="PANTHER" id="PTHR46407">
    <property type="entry name" value="OS02G0208700 PROTEIN"/>
    <property type="match status" value="1"/>
</dbReference>
<accession>A0A6J1F4W9</accession>
<dbReference type="AlphaFoldDB" id="A0A6J1F4W9"/>
<dbReference type="Gene3D" id="2.120.10.80">
    <property type="entry name" value="Kelch-type beta propeller"/>
    <property type="match status" value="1"/>
</dbReference>
<dbReference type="InterPro" id="IPR015915">
    <property type="entry name" value="Kelch-typ_b-propeller"/>
</dbReference>
<dbReference type="CDD" id="cd22152">
    <property type="entry name" value="F-box_AtAFR-like"/>
    <property type="match status" value="1"/>
</dbReference>
<dbReference type="KEGG" id="cmos:111442196"/>
<dbReference type="SMART" id="SM00612">
    <property type="entry name" value="Kelch"/>
    <property type="match status" value="3"/>
</dbReference>
<dbReference type="RefSeq" id="XP_022935259.1">
    <property type="nucleotide sequence ID" value="XM_023079491.1"/>
</dbReference>
<dbReference type="GO" id="GO:0080037">
    <property type="term" value="P:negative regulation of cytokinin-activated signaling pathway"/>
    <property type="evidence" value="ECO:0007669"/>
    <property type="project" value="InterPro"/>
</dbReference>
<evidence type="ECO:0000313" key="2">
    <source>
        <dbReference type="RefSeq" id="XP_022935259.1"/>
    </source>
</evidence>
<dbReference type="SUPFAM" id="SSF117281">
    <property type="entry name" value="Kelch motif"/>
    <property type="match status" value="1"/>
</dbReference>
<gene>
    <name evidence="2" type="primary">LOC111442196</name>
</gene>
<keyword evidence="1" id="KW-1185">Reference proteome</keyword>
<sequence>MAQELIPGLPEEIALDCLIRSHFTTHRIAARVCRRWRGLFLSRDFYNLRRISDRTHKVVFAVQSLLVPAGDGDKSTAPPAFGLSAFDPATGKWTWIKPIEKYPNRLPLFCRLIGVDGKLVVIGGWDPASYRPVEEVFVYDIAAEKWRQGKGMPATRSFFSAVEFGGEIFVAGGHDEWKNAASTAWVYNIKNDEWRELPAMSYGRDECEAVAIGSDIWVVSGYRTENQGNFEATAEIFNTETEEWRRVDSAWREERSPRGVVGVSREGELFSWAAAVETTTAVTAEGVVGVTMEGKAMVFVGRHGIFTREGHNSKFERMEVPEEFTGFVQSACYTEI</sequence>
<name>A0A6J1F4W9_CUCMO</name>
<proteinExistence type="predicted"/>
<dbReference type="InterPro" id="IPR036047">
    <property type="entry name" value="F-box-like_dom_sf"/>
</dbReference>
<dbReference type="Pfam" id="PF24681">
    <property type="entry name" value="Kelch_KLHDC2_KLHL20_DRC7"/>
    <property type="match status" value="1"/>
</dbReference>
<dbReference type="GeneID" id="111442196"/>
<dbReference type="PANTHER" id="PTHR46407:SF4">
    <property type="entry name" value="F-BOX DOMAIN-CONTAINING PROTEIN"/>
    <property type="match status" value="1"/>
</dbReference>
<protein>
    <submittedName>
        <fullName evidence="2">F-box/kelch-repeat protein At2g44130-like</fullName>
    </submittedName>
</protein>
<organism evidence="1 2">
    <name type="scientific">Cucurbita moschata</name>
    <name type="common">Winter crookneck squash</name>
    <name type="synonym">Cucurbita pepo var. moschata</name>
    <dbReference type="NCBI Taxonomy" id="3662"/>
    <lineage>
        <taxon>Eukaryota</taxon>
        <taxon>Viridiplantae</taxon>
        <taxon>Streptophyta</taxon>
        <taxon>Embryophyta</taxon>
        <taxon>Tracheophyta</taxon>
        <taxon>Spermatophyta</taxon>
        <taxon>Magnoliopsida</taxon>
        <taxon>eudicotyledons</taxon>
        <taxon>Gunneridae</taxon>
        <taxon>Pentapetalae</taxon>
        <taxon>rosids</taxon>
        <taxon>fabids</taxon>
        <taxon>Cucurbitales</taxon>
        <taxon>Cucurbitaceae</taxon>
        <taxon>Cucurbiteae</taxon>
        <taxon>Cucurbita</taxon>
    </lineage>
</organism>
<dbReference type="GO" id="GO:2000762">
    <property type="term" value="P:regulation of phenylpropanoid metabolic process"/>
    <property type="evidence" value="ECO:0007669"/>
    <property type="project" value="InterPro"/>
</dbReference>
<dbReference type="SUPFAM" id="SSF81383">
    <property type="entry name" value="F-box domain"/>
    <property type="match status" value="1"/>
</dbReference>
<reference evidence="2" key="1">
    <citation type="submission" date="2025-08" db="UniProtKB">
        <authorList>
            <consortium name="RefSeq"/>
        </authorList>
    </citation>
    <scope>IDENTIFICATION</scope>
    <source>
        <tissue evidence="2">Young leaves</tissue>
    </source>
</reference>
<dbReference type="InterPro" id="IPR006652">
    <property type="entry name" value="Kelch_1"/>
</dbReference>